<dbReference type="GO" id="GO:0004674">
    <property type="term" value="F:protein serine/threonine kinase activity"/>
    <property type="evidence" value="ECO:0007669"/>
    <property type="project" value="TreeGrafter"/>
</dbReference>
<keyword evidence="1" id="KW-0547">Nucleotide-binding</keyword>
<evidence type="ECO:0000256" key="2">
    <source>
        <dbReference type="ARBA" id="ARBA00022840"/>
    </source>
</evidence>
<reference evidence="4" key="2">
    <citation type="journal article" date="2020" name="Nat. Commun.">
        <title>Large-scale genome sequencing of mycorrhizal fungi provides insights into the early evolution of symbiotic traits.</title>
        <authorList>
            <person name="Miyauchi S."/>
            <person name="Kiss E."/>
            <person name="Kuo A."/>
            <person name="Drula E."/>
            <person name="Kohler A."/>
            <person name="Sanchez-Garcia M."/>
            <person name="Morin E."/>
            <person name="Andreopoulos B."/>
            <person name="Barry K.W."/>
            <person name="Bonito G."/>
            <person name="Buee M."/>
            <person name="Carver A."/>
            <person name="Chen C."/>
            <person name="Cichocki N."/>
            <person name="Clum A."/>
            <person name="Culley D."/>
            <person name="Crous P.W."/>
            <person name="Fauchery L."/>
            <person name="Girlanda M."/>
            <person name="Hayes R.D."/>
            <person name="Keri Z."/>
            <person name="LaButti K."/>
            <person name="Lipzen A."/>
            <person name="Lombard V."/>
            <person name="Magnuson J."/>
            <person name="Maillard F."/>
            <person name="Murat C."/>
            <person name="Nolan M."/>
            <person name="Ohm R.A."/>
            <person name="Pangilinan J."/>
            <person name="Pereira M.F."/>
            <person name="Perotto S."/>
            <person name="Peter M."/>
            <person name="Pfister S."/>
            <person name="Riley R."/>
            <person name="Sitrit Y."/>
            <person name="Stielow J.B."/>
            <person name="Szollosi G."/>
            <person name="Zifcakova L."/>
            <person name="Stursova M."/>
            <person name="Spatafora J.W."/>
            <person name="Tedersoo L."/>
            <person name="Vaario L.M."/>
            <person name="Yamada A."/>
            <person name="Yan M."/>
            <person name="Wang P."/>
            <person name="Xu J."/>
            <person name="Bruns T."/>
            <person name="Baldrian P."/>
            <person name="Vilgalys R."/>
            <person name="Dunand C."/>
            <person name="Henrissat B."/>
            <person name="Grigoriev I.V."/>
            <person name="Hibbett D."/>
            <person name="Nagy L.G."/>
            <person name="Martin F.M."/>
        </authorList>
    </citation>
    <scope>NUCLEOTIDE SEQUENCE</scope>
    <source>
        <strain evidence="4">BED1</strain>
    </source>
</reference>
<dbReference type="InterPro" id="IPR001245">
    <property type="entry name" value="Ser-Thr/Tyr_kinase_cat_dom"/>
</dbReference>
<keyword evidence="5" id="KW-1185">Reference proteome</keyword>
<gene>
    <name evidence="4" type="ORF">L210DRAFT_3482674</name>
</gene>
<accession>A0AAD4BRR5</accession>
<dbReference type="Proteomes" id="UP001194468">
    <property type="component" value="Unassembled WGS sequence"/>
</dbReference>
<dbReference type="PANTHER" id="PTHR44329">
    <property type="entry name" value="SERINE/THREONINE-PROTEIN KINASE TNNI3K-RELATED"/>
    <property type="match status" value="1"/>
</dbReference>
<reference evidence="4" key="1">
    <citation type="submission" date="2019-10" db="EMBL/GenBank/DDBJ databases">
        <authorList>
            <consortium name="DOE Joint Genome Institute"/>
            <person name="Kuo A."/>
            <person name="Miyauchi S."/>
            <person name="Kiss E."/>
            <person name="Drula E."/>
            <person name="Kohler A."/>
            <person name="Sanchez-Garcia M."/>
            <person name="Andreopoulos B."/>
            <person name="Barry K.W."/>
            <person name="Bonito G."/>
            <person name="Buee M."/>
            <person name="Carver A."/>
            <person name="Chen C."/>
            <person name="Cichocki N."/>
            <person name="Clum A."/>
            <person name="Culley D."/>
            <person name="Crous P.W."/>
            <person name="Fauchery L."/>
            <person name="Girlanda M."/>
            <person name="Hayes R."/>
            <person name="Keri Z."/>
            <person name="LaButti K."/>
            <person name="Lipzen A."/>
            <person name="Lombard V."/>
            <person name="Magnuson J."/>
            <person name="Maillard F."/>
            <person name="Morin E."/>
            <person name="Murat C."/>
            <person name="Nolan M."/>
            <person name="Ohm R."/>
            <person name="Pangilinan J."/>
            <person name="Pereira M."/>
            <person name="Perotto S."/>
            <person name="Peter M."/>
            <person name="Riley R."/>
            <person name="Sitrit Y."/>
            <person name="Stielow B."/>
            <person name="Szollosi G."/>
            <person name="Zifcakova L."/>
            <person name="Stursova M."/>
            <person name="Spatafora J.W."/>
            <person name="Tedersoo L."/>
            <person name="Vaario L.-M."/>
            <person name="Yamada A."/>
            <person name="Yan M."/>
            <person name="Wang P."/>
            <person name="Xu J."/>
            <person name="Bruns T."/>
            <person name="Baldrian P."/>
            <person name="Vilgalys R."/>
            <person name="Henrissat B."/>
            <person name="Grigoriev I.V."/>
            <person name="Hibbett D."/>
            <person name="Nagy L.G."/>
            <person name="Martin F.M."/>
        </authorList>
    </citation>
    <scope>NUCLEOTIDE SEQUENCE</scope>
    <source>
        <strain evidence="4">BED1</strain>
    </source>
</reference>
<dbReference type="Gene3D" id="1.10.510.10">
    <property type="entry name" value="Transferase(Phosphotransferase) domain 1"/>
    <property type="match status" value="1"/>
</dbReference>
<dbReference type="InterPro" id="IPR011009">
    <property type="entry name" value="Kinase-like_dom_sf"/>
</dbReference>
<comment type="caution">
    <text evidence="4">The sequence shown here is derived from an EMBL/GenBank/DDBJ whole genome shotgun (WGS) entry which is preliminary data.</text>
</comment>
<dbReference type="EMBL" id="WHUW01000018">
    <property type="protein sequence ID" value="KAF8437649.1"/>
    <property type="molecule type" value="Genomic_DNA"/>
</dbReference>
<evidence type="ECO:0000313" key="4">
    <source>
        <dbReference type="EMBL" id="KAF8437649.1"/>
    </source>
</evidence>
<dbReference type="InterPro" id="IPR008266">
    <property type="entry name" value="Tyr_kinase_AS"/>
</dbReference>
<keyword evidence="4" id="KW-0418">Kinase</keyword>
<dbReference type="SUPFAM" id="SSF56112">
    <property type="entry name" value="Protein kinase-like (PK-like)"/>
    <property type="match status" value="1"/>
</dbReference>
<evidence type="ECO:0000256" key="1">
    <source>
        <dbReference type="ARBA" id="ARBA00022741"/>
    </source>
</evidence>
<dbReference type="Pfam" id="PF07714">
    <property type="entry name" value="PK_Tyr_Ser-Thr"/>
    <property type="match status" value="1"/>
</dbReference>
<proteinExistence type="predicted"/>
<protein>
    <submittedName>
        <fullName evidence="4">Kinase-like domain-containing protein</fullName>
    </submittedName>
</protein>
<dbReference type="InterPro" id="IPR000719">
    <property type="entry name" value="Prot_kinase_dom"/>
</dbReference>
<evidence type="ECO:0000313" key="5">
    <source>
        <dbReference type="Proteomes" id="UP001194468"/>
    </source>
</evidence>
<dbReference type="AlphaFoldDB" id="A0AAD4BRR5"/>
<organism evidence="4 5">
    <name type="scientific">Boletus edulis BED1</name>
    <dbReference type="NCBI Taxonomy" id="1328754"/>
    <lineage>
        <taxon>Eukaryota</taxon>
        <taxon>Fungi</taxon>
        <taxon>Dikarya</taxon>
        <taxon>Basidiomycota</taxon>
        <taxon>Agaricomycotina</taxon>
        <taxon>Agaricomycetes</taxon>
        <taxon>Agaricomycetidae</taxon>
        <taxon>Boletales</taxon>
        <taxon>Boletineae</taxon>
        <taxon>Boletaceae</taxon>
        <taxon>Boletoideae</taxon>
        <taxon>Boletus</taxon>
    </lineage>
</organism>
<dbReference type="PANTHER" id="PTHR44329:SF298">
    <property type="entry name" value="MIXED LINEAGE KINASE DOMAIN-LIKE PROTEIN"/>
    <property type="match status" value="1"/>
</dbReference>
<feature type="domain" description="Protein kinase" evidence="3">
    <location>
        <begin position="1"/>
        <end position="240"/>
    </location>
</feature>
<keyword evidence="4" id="KW-0808">Transferase</keyword>
<keyword evidence="2" id="KW-0067">ATP-binding</keyword>
<dbReference type="InterPro" id="IPR051681">
    <property type="entry name" value="Ser/Thr_Kinases-Pseudokinases"/>
</dbReference>
<evidence type="ECO:0000259" key="3">
    <source>
        <dbReference type="PROSITE" id="PS50011"/>
    </source>
</evidence>
<dbReference type="GO" id="GO:0005524">
    <property type="term" value="F:ATP binding"/>
    <property type="evidence" value="ECO:0007669"/>
    <property type="project" value="UniProtKB-KW"/>
</dbReference>
<name>A0AAD4BRR5_BOLED</name>
<sequence>MQSCCQLIAESQRISRELKVWVRLEHECVLPLYGISFDFGKFPAMVCPWLEGGTLSKYLERHEVLQLHTRLELVREILSSVFHGCGIVHGDLTGSNVLIKDNGKACLSDFGLSRIFMETTGSSYLTSTVRGSVRWAAPELFEIGEEQQKETVLVLPSTQSDIYSFSSTMLQVFTGKVPYHYYKNDAQVLVALSRGLRPARPDEPSIDDIHWEFMQKCWASQSKWSSKNFRPSIEEVVDFLSVAIGDARSEKSRPEITTYCDKREL</sequence>
<dbReference type="PROSITE" id="PS50011">
    <property type="entry name" value="PROTEIN_KINASE_DOM"/>
    <property type="match status" value="1"/>
</dbReference>
<dbReference type="PIRSF" id="PIRSF000654">
    <property type="entry name" value="Integrin-linked_kinase"/>
    <property type="match status" value="1"/>
</dbReference>
<dbReference type="PROSITE" id="PS00109">
    <property type="entry name" value="PROTEIN_KINASE_TYR"/>
    <property type="match status" value="1"/>
</dbReference>